<sequence>MAPRPTPSYLFTNDQQGECNALSPQCPHPSTVQPRNPCVITNSDAFPKAHTSTHTRFQQTPYRTDTFPSM</sequence>
<protein>
    <submittedName>
        <fullName evidence="2">Uncharacterized protein</fullName>
    </submittedName>
</protein>
<organism evidence="2 3">
    <name type="scientific">Gossypium darwinii</name>
    <name type="common">Darwin's cotton</name>
    <name type="synonym">Gossypium barbadense var. darwinii</name>
    <dbReference type="NCBI Taxonomy" id="34276"/>
    <lineage>
        <taxon>Eukaryota</taxon>
        <taxon>Viridiplantae</taxon>
        <taxon>Streptophyta</taxon>
        <taxon>Embryophyta</taxon>
        <taxon>Tracheophyta</taxon>
        <taxon>Spermatophyta</taxon>
        <taxon>Magnoliopsida</taxon>
        <taxon>eudicotyledons</taxon>
        <taxon>Gunneridae</taxon>
        <taxon>Pentapetalae</taxon>
        <taxon>rosids</taxon>
        <taxon>malvids</taxon>
        <taxon>Malvales</taxon>
        <taxon>Malvaceae</taxon>
        <taxon>Malvoideae</taxon>
        <taxon>Gossypium</taxon>
    </lineage>
</organism>
<name>A0A5D2BLP5_GOSDA</name>
<dbReference type="Proteomes" id="UP000323506">
    <property type="component" value="Chromosome D08"/>
</dbReference>
<evidence type="ECO:0000313" key="2">
    <source>
        <dbReference type="EMBL" id="TYG57380.1"/>
    </source>
</evidence>
<dbReference type="AlphaFoldDB" id="A0A5D2BLP5"/>
<accession>A0A5D2BLP5</accession>
<evidence type="ECO:0000256" key="1">
    <source>
        <dbReference type="SAM" id="MobiDB-lite"/>
    </source>
</evidence>
<feature type="region of interest" description="Disordered" evidence="1">
    <location>
        <begin position="43"/>
        <end position="70"/>
    </location>
</feature>
<gene>
    <name evidence="2" type="ORF">ES288_D08G136500v1</name>
</gene>
<proteinExistence type="predicted"/>
<keyword evidence="3" id="KW-1185">Reference proteome</keyword>
<reference evidence="2 3" key="1">
    <citation type="submission" date="2019-06" db="EMBL/GenBank/DDBJ databases">
        <title>WGS assembly of Gossypium darwinii.</title>
        <authorList>
            <person name="Chen Z.J."/>
            <person name="Sreedasyam A."/>
            <person name="Ando A."/>
            <person name="Song Q."/>
            <person name="De L."/>
            <person name="Hulse-Kemp A."/>
            <person name="Ding M."/>
            <person name="Ye W."/>
            <person name="Kirkbride R."/>
            <person name="Jenkins J."/>
            <person name="Plott C."/>
            <person name="Lovell J."/>
            <person name="Lin Y.-M."/>
            <person name="Vaughn R."/>
            <person name="Liu B."/>
            <person name="Li W."/>
            <person name="Simpson S."/>
            <person name="Scheffler B."/>
            <person name="Saski C."/>
            <person name="Grover C."/>
            <person name="Hu G."/>
            <person name="Conover J."/>
            <person name="Carlson J."/>
            <person name="Shu S."/>
            <person name="Boston L."/>
            <person name="Williams M."/>
            <person name="Peterson D."/>
            <person name="Mcgee K."/>
            <person name="Jones D."/>
            <person name="Wendel J."/>
            <person name="Stelly D."/>
            <person name="Grimwood J."/>
            <person name="Schmutz J."/>
        </authorList>
    </citation>
    <scope>NUCLEOTIDE SEQUENCE [LARGE SCALE GENOMIC DNA]</scope>
    <source>
        <strain evidence="2">1808015.09</strain>
    </source>
</reference>
<dbReference type="EMBL" id="CM017708">
    <property type="protein sequence ID" value="TYG57380.1"/>
    <property type="molecule type" value="Genomic_DNA"/>
</dbReference>
<evidence type="ECO:0000313" key="3">
    <source>
        <dbReference type="Proteomes" id="UP000323506"/>
    </source>
</evidence>